<evidence type="ECO:0000256" key="1">
    <source>
        <dbReference type="ARBA" id="ARBA00004442"/>
    </source>
</evidence>
<feature type="chain" id="PRO_5045181507" evidence="3">
    <location>
        <begin position="33"/>
        <end position="215"/>
    </location>
</feature>
<feature type="domain" description="Outer membrane protein beta-barrel" evidence="4">
    <location>
        <begin position="19"/>
        <end position="215"/>
    </location>
</feature>
<dbReference type="Gene3D" id="2.40.160.20">
    <property type="match status" value="1"/>
</dbReference>
<keyword evidence="6" id="KW-1185">Reference proteome</keyword>
<organism evidence="5 6">
    <name type="scientific">Thauera sinica</name>
    <dbReference type="NCBI Taxonomy" id="2665146"/>
    <lineage>
        <taxon>Bacteria</taxon>
        <taxon>Pseudomonadati</taxon>
        <taxon>Pseudomonadota</taxon>
        <taxon>Betaproteobacteria</taxon>
        <taxon>Rhodocyclales</taxon>
        <taxon>Zoogloeaceae</taxon>
        <taxon>Thauera</taxon>
    </lineage>
</organism>
<evidence type="ECO:0000256" key="2">
    <source>
        <dbReference type="ARBA" id="ARBA00022729"/>
    </source>
</evidence>
<protein>
    <submittedName>
        <fullName evidence="5">Outer membrane beta-barrel protein</fullName>
    </submittedName>
</protein>
<evidence type="ECO:0000313" key="6">
    <source>
        <dbReference type="Proteomes" id="UP001595974"/>
    </source>
</evidence>
<accession>A0ABW1AMK0</accession>
<comment type="subcellular location">
    <subcellularLocation>
        <location evidence="1">Cell outer membrane</location>
    </subcellularLocation>
</comment>
<dbReference type="Pfam" id="PF13505">
    <property type="entry name" value="OMP_b-brl"/>
    <property type="match status" value="1"/>
</dbReference>
<proteinExistence type="predicted"/>
<evidence type="ECO:0000256" key="3">
    <source>
        <dbReference type="SAM" id="SignalP"/>
    </source>
</evidence>
<dbReference type="InterPro" id="IPR011250">
    <property type="entry name" value="OMP/PagP_B-barrel"/>
</dbReference>
<dbReference type="InterPro" id="IPR027385">
    <property type="entry name" value="Beta-barrel_OMP"/>
</dbReference>
<gene>
    <name evidence="5" type="ORF">ACFPTN_02845</name>
</gene>
<dbReference type="EMBL" id="JBHSOG010000008">
    <property type="protein sequence ID" value="MFC5768299.1"/>
    <property type="molecule type" value="Genomic_DNA"/>
</dbReference>
<evidence type="ECO:0000259" key="4">
    <source>
        <dbReference type="Pfam" id="PF13505"/>
    </source>
</evidence>
<feature type="signal peptide" evidence="3">
    <location>
        <begin position="1"/>
        <end position="32"/>
    </location>
</feature>
<dbReference type="Proteomes" id="UP001595974">
    <property type="component" value="Unassembled WGS sequence"/>
</dbReference>
<sequence>MSPTIFNQRKSGMKAIQSIVAALILAAGAAHAQDSGFYLRGAIGQAHTTLDTSNTVHATYITGESVNKPGLEIGGGYRFNRHVGAELSYVDFGKPHYDLTRRTTGETSVLYVKNRGLVTAVRGFYPVGENFTLTGRIGAIFVRTSLDRQSVHPDSAYTGRDKQTHATFGIGGMYKLIDRLSLVADINWYPKITKTNDNATDTNARMASVGLQYDF</sequence>
<keyword evidence="2 3" id="KW-0732">Signal</keyword>
<dbReference type="RefSeq" id="WP_157748433.1">
    <property type="nucleotide sequence ID" value="NZ_JBHSOG010000008.1"/>
</dbReference>
<comment type="caution">
    <text evidence="5">The sequence shown here is derived from an EMBL/GenBank/DDBJ whole genome shotgun (WGS) entry which is preliminary data.</text>
</comment>
<reference evidence="6" key="1">
    <citation type="journal article" date="2019" name="Int. J. Syst. Evol. Microbiol.">
        <title>The Global Catalogue of Microorganisms (GCM) 10K type strain sequencing project: providing services to taxonomists for standard genome sequencing and annotation.</title>
        <authorList>
            <consortium name="The Broad Institute Genomics Platform"/>
            <consortium name="The Broad Institute Genome Sequencing Center for Infectious Disease"/>
            <person name="Wu L."/>
            <person name="Ma J."/>
        </authorList>
    </citation>
    <scope>NUCLEOTIDE SEQUENCE [LARGE SCALE GENOMIC DNA]</scope>
    <source>
        <strain evidence="6">SHR3</strain>
    </source>
</reference>
<dbReference type="SUPFAM" id="SSF56925">
    <property type="entry name" value="OMPA-like"/>
    <property type="match status" value="1"/>
</dbReference>
<name>A0ABW1AMK0_9RHOO</name>
<evidence type="ECO:0000313" key="5">
    <source>
        <dbReference type="EMBL" id="MFC5768299.1"/>
    </source>
</evidence>